<dbReference type="PROSITE" id="PS50987">
    <property type="entry name" value="HTH_ARSR_2"/>
    <property type="match status" value="1"/>
</dbReference>
<dbReference type="GO" id="GO:0003677">
    <property type="term" value="F:DNA binding"/>
    <property type="evidence" value="ECO:0007669"/>
    <property type="project" value="UniProtKB-KW"/>
</dbReference>
<dbReference type="InterPro" id="IPR051011">
    <property type="entry name" value="Metal_resp_trans_reg"/>
</dbReference>
<dbReference type="PANTHER" id="PTHR43132">
    <property type="entry name" value="ARSENICAL RESISTANCE OPERON REPRESSOR ARSR-RELATED"/>
    <property type="match status" value="1"/>
</dbReference>
<name>A0A6J4ILM6_9ACTN</name>
<organism evidence="5">
    <name type="scientific">uncultured Acidimicrobiales bacterium</name>
    <dbReference type="NCBI Taxonomy" id="310071"/>
    <lineage>
        <taxon>Bacteria</taxon>
        <taxon>Bacillati</taxon>
        <taxon>Actinomycetota</taxon>
        <taxon>Acidimicrobiia</taxon>
        <taxon>Acidimicrobiales</taxon>
        <taxon>environmental samples</taxon>
    </lineage>
</organism>
<evidence type="ECO:0000256" key="3">
    <source>
        <dbReference type="ARBA" id="ARBA00023163"/>
    </source>
</evidence>
<keyword evidence="3" id="KW-0804">Transcription</keyword>
<evidence type="ECO:0000256" key="1">
    <source>
        <dbReference type="ARBA" id="ARBA00023015"/>
    </source>
</evidence>
<keyword evidence="1" id="KW-0805">Transcription regulation</keyword>
<sequence>MISAQAQLQAERLSNGLAALAEPHRLLILRQLRRGPRTAGYLSRALGIAPSLASHHLAALVEAGLVTRRRVGSFVCYTAQTVKVRDLHQRLGVLAGATGPASDHAAEAAVDPC</sequence>
<protein>
    <recommendedName>
        <fullName evidence="4">HTH arsR-type domain-containing protein</fullName>
    </recommendedName>
</protein>
<dbReference type="GO" id="GO:0003700">
    <property type="term" value="F:DNA-binding transcription factor activity"/>
    <property type="evidence" value="ECO:0007669"/>
    <property type="project" value="InterPro"/>
</dbReference>
<dbReference type="PANTHER" id="PTHR43132:SF2">
    <property type="entry name" value="ARSENICAL RESISTANCE OPERON REPRESSOR ARSR-RELATED"/>
    <property type="match status" value="1"/>
</dbReference>
<dbReference type="SMART" id="SM00418">
    <property type="entry name" value="HTH_ARSR"/>
    <property type="match status" value="1"/>
</dbReference>
<keyword evidence="2" id="KW-0238">DNA-binding</keyword>
<dbReference type="EMBL" id="CADCSZ010000152">
    <property type="protein sequence ID" value="CAA9253857.1"/>
    <property type="molecule type" value="Genomic_DNA"/>
</dbReference>
<dbReference type="InterPro" id="IPR036390">
    <property type="entry name" value="WH_DNA-bd_sf"/>
</dbReference>
<feature type="domain" description="HTH arsR-type" evidence="4">
    <location>
        <begin position="5"/>
        <end position="99"/>
    </location>
</feature>
<reference evidence="5" key="1">
    <citation type="submission" date="2020-02" db="EMBL/GenBank/DDBJ databases">
        <authorList>
            <person name="Meier V. D."/>
        </authorList>
    </citation>
    <scope>NUCLEOTIDE SEQUENCE</scope>
    <source>
        <strain evidence="5">AVDCRST_MAG76</strain>
    </source>
</reference>
<evidence type="ECO:0000259" key="4">
    <source>
        <dbReference type="PROSITE" id="PS50987"/>
    </source>
</evidence>
<proteinExistence type="predicted"/>
<evidence type="ECO:0000313" key="5">
    <source>
        <dbReference type="EMBL" id="CAA9253857.1"/>
    </source>
</evidence>
<dbReference type="Pfam" id="PF01022">
    <property type="entry name" value="HTH_5"/>
    <property type="match status" value="1"/>
</dbReference>
<dbReference type="InterPro" id="IPR011991">
    <property type="entry name" value="ArsR-like_HTH"/>
</dbReference>
<dbReference type="InterPro" id="IPR036388">
    <property type="entry name" value="WH-like_DNA-bd_sf"/>
</dbReference>
<gene>
    <name evidence="5" type="ORF">AVDCRST_MAG76-2429</name>
</gene>
<dbReference type="AlphaFoldDB" id="A0A6J4ILM6"/>
<dbReference type="Gene3D" id="1.10.10.10">
    <property type="entry name" value="Winged helix-like DNA-binding domain superfamily/Winged helix DNA-binding domain"/>
    <property type="match status" value="1"/>
</dbReference>
<dbReference type="InterPro" id="IPR001845">
    <property type="entry name" value="HTH_ArsR_DNA-bd_dom"/>
</dbReference>
<dbReference type="NCBIfam" id="NF033788">
    <property type="entry name" value="HTH_metalloreg"/>
    <property type="match status" value="1"/>
</dbReference>
<dbReference type="CDD" id="cd00090">
    <property type="entry name" value="HTH_ARSR"/>
    <property type="match status" value="1"/>
</dbReference>
<evidence type="ECO:0000256" key="2">
    <source>
        <dbReference type="ARBA" id="ARBA00023125"/>
    </source>
</evidence>
<accession>A0A6J4ILM6</accession>
<dbReference type="SUPFAM" id="SSF46785">
    <property type="entry name" value="Winged helix' DNA-binding domain"/>
    <property type="match status" value="1"/>
</dbReference>
<dbReference type="PRINTS" id="PR00778">
    <property type="entry name" value="HTHARSR"/>
</dbReference>